<reference evidence="4" key="1">
    <citation type="submission" date="2017-02" db="UniProtKB">
        <authorList>
            <consortium name="WormBaseParasite"/>
        </authorList>
    </citation>
    <scope>IDENTIFICATION</scope>
</reference>
<name>A0A0N4W343_HAEPC</name>
<evidence type="ECO:0000313" key="4">
    <source>
        <dbReference type="WBParaSite" id="HPLM_0000419701-mRNA-1"/>
    </source>
</evidence>
<accession>A0A0N4W343</accession>
<dbReference type="WBParaSite" id="HPLM_0000419701-mRNA-1">
    <property type="protein sequence ID" value="HPLM_0000419701-mRNA-1"/>
    <property type="gene ID" value="HPLM_0000419701"/>
</dbReference>
<gene>
    <name evidence="2" type="ORF">HPLM_LOCUS4189</name>
</gene>
<dbReference type="EMBL" id="UZAF01016182">
    <property type="protein sequence ID" value="VDO22632.1"/>
    <property type="molecule type" value="Genomic_DNA"/>
</dbReference>
<evidence type="ECO:0000313" key="2">
    <source>
        <dbReference type="EMBL" id="VDO22632.1"/>
    </source>
</evidence>
<dbReference type="Proteomes" id="UP000268014">
    <property type="component" value="Unassembled WGS sequence"/>
</dbReference>
<feature type="compositionally biased region" description="Acidic residues" evidence="1">
    <location>
        <begin position="1"/>
        <end position="13"/>
    </location>
</feature>
<reference evidence="2 3" key="2">
    <citation type="submission" date="2018-11" db="EMBL/GenBank/DDBJ databases">
        <authorList>
            <consortium name="Pathogen Informatics"/>
        </authorList>
    </citation>
    <scope>NUCLEOTIDE SEQUENCE [LARGE SCALE GENOMIC DNA]</scope>
    <source>
        <strain evidence="2 3">MHpl1</strain>
    </source>
</reference>
<keyword evidence="3" id="KW-1185">Reference proteome</keyword>
<sequence length="75" mass="8150">MNEEEEEEQEEGVPDNTIHMGAVNKRQTPFTSVSMIPSIKSFLAVTAIKPVPSLLFSFAFGMRAALPLIALPSTS</sequence>
<protein>
    <submittedName>
        <fullName evidence="2 4">Uncharacterized protein</fullName>
    </submittedName>
</protein>
<feature type="region of interest" description="Disordered" evidence="1">
    <location>
        <begin position="1"/>
        <end position="24"/>
    </location>
</feature>
<organism evidence="4">
    <name type="scientific">Haemonchus placei</name>
    <name type="common">Barber's pole worm</name>
    <dbReference type="NCBI Taxonomy" id="6290"/>
    <lineage>
        <taxon>Eukaryota</taxon>
        <taxon>Metazoa</taxon>
        <taxon>Ecdysozoa</taxon>
        <taxon>Nematoda</taxon>
        <taxon>Chromadorea</taxon>
        <taxon>Rhabditida</taxon>
        <taxon>Rhabditina</taxon>
        <taxon>Rhabditomorpha</taxon>
        <taxon>Strongyloidea</taxon>
        <taxon>Trichostrongylidae</taxon>
        <taxon>Haemonchus</taxon>
    </lineage>
</organism>
<dbReference type="AlphaFoldDB" id="A0A0N4W343"/>
<evidence type="ECO:0000256" key="1">
    <source>
        <dbReference type="SAM" id="MobiDB-lite"/>
    </source>
</evidence>
<evidence type="ECO:0000313" key="3">
    <source>
        <dbReference type="Proteomes" id="UP000268014"/>
    </source>
</evidence>
<proteinExistence type="predicted"/>